<dbReference type="SUPFAM" id="SSF46626">
    <property type="entry name" value="Cytochrome c"/>
    <property type="match status" value="2"/>
</dbReference>
<dbReference type="InterPro" id="IPR024167">
    <property type="entry name" value="Cytochrome_c4-like"/>
</dbReference>
<dbReference type="PROSITE" id="PS51007">
    <property type="entry name" value="CYTC"/>
    <property type="match status" value="2"/>
</dbReference>
<keyword evidence="9" id="KW-0732">Signal</keyword>
<evidence type="ECO:0000256" key="8">
    <source>
        <dbReference type="PROSITE-ProRule" id="PRU00433"/>
    </source>
</evidence>
<protein>
    <submittedName>
        <fullName evidence="11">Cytochrome c family protein</fullName>
    </submittedName>
</protein>
<name>A0ABM9NJM3_9GAMM</name>
<dbReference type="PIRSF" id="PIRSF000005">
    <property type="entry name" value="Cytochrome_c4"/>
    <property type="match status" value="1"/>
</dbReference>
<evidence type="ECO:0000256" key="2">
    <source>
        <dbReference type="ARBA" id="ARBA00022448"/>
    </source>
</evidence>
<sequence length="215" mass="23318">MGSHLPISLAGILLAMTRVAGAEALSVAEWQQMLAARPNGHAATGARLYAELGCGNCHGDAGVPDNRAWPVLAGQRALYLYKMLLDFRAGRVKGPDGALMSAMVADLDEKRFADLAAWLSGLPRPANAVEAAPPPLLRGDRRRLLPPCEACHGANGQGWELQPALRGQNRTYLENVLLRFKRGERGNDINGGMTYIARKLTEEEIRALATHYGRR</sequence>
<keyword evidence="6" id="KW-0249">Electron transport</keyword>
<dbReference type="PANTHER" id="PTHR33751">
    <property type="entry name" value="CBB3-TYPE CYTOCHROME C OXIDASE SUBUNIT FIXP"/>
    <property type="match status" value="1"/>
</dbReference>
<dbReference type="InterPro" id="IPR050597">
    <property type="entry name" value="Cytochrome_c_Oxidase_Subunit"/>
</dbReference>
<gene>
    <name evidence="11" type="ORF">MECH1_V1_2060</name>
</gene>
<dbReference type="EMBL" id="OZ026884">
    <property type="protein sequence ID" value="CAL1240836.1"/>
    <property type="molecule type" value="Genomic_DNA"/>
</dbReference>
<evidence type="ECO:0000313" key="11">
    <source>
        <dbReference type="EMBL" id="CAL1240836.1"/>
    </source>
</evidence>
<keyword evidence="2" id="KW-0813">Transport</keyword>
<feature type="chain" id="PRO_5045711336" evidence="9">
    <location>
        <begin position="23"/>
        <end position="215"/>
    </location>
</feature>
<feature type="domain" description="Cytochrome c" evidence="10">
    <location>
        <begin position="134"/>
        <end position="215"/>
    </location>
</feature>
<keyword evidence="5" id="KW-0574">Periplasm</keyword>
<dbReference type="RefSeq" id="WP_348757397.1">
    <property type="nucleotide sequence ID" value="NZ_OZ026884.1"/>
</dbReference>
<accession>A0ABM9NJM3</accession>
<dbReference type="Proteomes" id="UP001497493">
    <property type="component" value="Chromosome"/>
</dbReference>
<evidence type="ECO:0000259" key="10">
    <source>
        <dbReference type="PROSITE" id="PS51007"/>
    </source>
</evidence>
<evidence type="ECO:0000313" key="12">
    <source>
        <dbReference type="Proteomes" id="UP001497493"/>
    </source>
</evidence>
<evidence type="ECO:0000256" key="1">
    <source>
        <dbReference type="ARBA" id="ARBA00004418"/>
    </source>
</evidence>
<reference evidence="11 12" key="1">
    <citation type="submission" date="2024-04" db="EMBL/GenBank/DDBJ databases">
        <authorList>
            <person name="Cremers G."/>
        </authorList>
    </citation>
    <scope>NUCLEOTIDE SEQUENCE [LARGE SCALE GENOMIC DNA]</scope>
    <source>
        <strain evidence="11">MeCH1-AG</strain>
    </source>
</reference>
<evidence type="ECO:0000256" key="7">
    <source>
        <dbReference type="ARBA" id="ARBA00023004"/>
    </source>
</evidence>
<feature type="signal peptide" evidence="9">
    <location>
        <begin position="1"/>
        <end position="22"/>
    </location>
</feature>
<feature type="domain" description="Cytochrome c" evidence="10">
    <location>
        <begin position="40"/>
        <end position="123"/>
    </location>
</feature>
<proteinExistence type="predicted"/>
<dbReference type="InterPro" id="IPR036909">
    <property type="entry name" value="Cyt_c-like_dom_sf"/>
</dbReference>
<dbReference type="InterPro" id="IPR009056">
    <property type="entry name" value="Cyt_c-like_dom"/>
</dbReference>
<evidence type="ECO:0000256" key="4">
    <source>
        <dbReference type="ARBA" id="ARBA00022723"/>
    </source>
</evidence>
<comment type="subcellular location">
    <subcellularLocation>
        <location evidence="1">Periplasm</location>
    </subcellularLocation>
</comment>
<keyword evidence="7 8" id="KW-0408">Iron</keyword>
<dbReference type="PANTHER" id="PTHR33751:SF9">
    <property type="entry name" value="CYTOCHROME C4"/>
    <property type="match status" value="1"/>
</dbReference>
<keyword evidence="3 8" id="KW-0349">Heme</keyword>
<evidence type="ECO:0000256" key="3">
    <source>
        <dbReference type="ARBA" id="ARBA00022617"/>
    </source>
</evidence>
<dbReference type="Pfam" id="PF00034">
    <property type="entry name" value="Cytochrom_C"/>
    <property type="match status" value="2"/>
</dbReference>
<dbReference type="Gene3D" id="1.10.760.10">
    <property type="entry name" value="Cytochrome c-like domain"/>
    <property type="match status" value="2"/>
</dbReference>
<evidence type="ECO:0000256" key="9">
    <source>
        <dbReference type="SAM" id="SignalP"/>
    </source>
</evidence>
<evidence type="ECO:0000256" key="5">
    <source>
        <dbReference type="ARBA" id="ARBA00022764"/>
    </source>
</evidence>
<keyword evidence="4 8" id="KW-0479">Metal-binding</keyword>
<organism evidence="11 12">
    <name type="scientific">Candidatus Methylocalor cossyra</name>
    <dbReference type="NCBI Taxonomy" id="3108543"/>
    <lineage>
        <taxon>Bacteria</taxon>
        <taxon>Pseudomonadati</taxon>
        <taxon>Pseudomonadota</taxon>
        <taxon>Gammaproteobacteria</taxon>
        <taxon>Methylococcales</taxon>
        <taxon>Methylococcaceae</taxon>
        <taxon>Candidatus Methylocalor</taxon>
    </lineage>
</organism>
<keyword evidence="12" id="KW-1185">Reference proteome</keyword>
<evidence type="ECO:0000256" key="6">
    <source>
        <dbReference type="ARBA" id="ARBA00022982"/>
    </source>
</evidence>